<dbReference type="PANTHER" id="PTHR37805">
    <property type="entry name" value="CYTOPLASMIC PROTEIN-RELATED"/>
    <property type="match status" value="1"/>
</dbReference>
<comment type="caution">
    <text evidence="1">The sequence shown here is derived from an EMBL/GenBank/DDBJ whole genome shotgun (WGS) entry which is preliminary data.</text>
</comment>
<dbReference type="InterPro" id="IPR009921">
    <property type="entry name" value="YehS-like"/>
</dbReference>
<keyword evidence="2" id="KW-1185">Reference proteome</keyword>
<evidence type="ECO:0000313" key="2">
    <source>
        <dbReference type="Proteomes" id="UP001294570"/>
    </source>
</evidence>
<organism evidence="1 2">
    <name type="scientific">Denitrificimonas halotolerans</name>
    <dbReference type="NCBI Taxonomy" id="3098930"/>
    <lineage>
        <taxon>Bacteria</taxon>
        <taxon>Pseudomonadati</taxon>
        <taxon>Pseudomonadota</taxon>
        <taxon>Gammaproteobacteria</taxon>
        <taxon>Pseudomonadales</taxon>
        <taxon>Pseudomonadaceae</taxon>
        <taxon>Denitrificimonas</taxon>
    </lineage>
</organism>
<dbReference type="RefSeq" id="WP_321553192.1">
    <property type="nucleotide sequence ID" value="NZ_JAXIVU010000005.1"/>
</dbReference>
<dbReference type="PANTHER" id="PTHR37805:SF1">
    <property type="entry name" value="CYTOPLASMIC PROTEIN"/>
    <property type="match status" value="1"/>
</dbReference>
<dbReference type="Proteomes" id="UP001294570">
    <property type="component" value="Unassembled WGS sequence"/>
</dbReference>
<protein>
    <submittedName>
        <fullName evidence="1">DUF1456 family protein</fullName>
    </submittedName>
</protein>
<dbReference type="EMBL" id="JAXIVU010000005">
    <property type="protein sequence ID" value="MDY7219100.1"/>
    <property type="molecule type" value="Genomic_DNA"/>
</dbReference>
<name>A0ABU5GQV0_9GAMM</name>
<reference evidence="1 2" key="1">
    <citation type="submission" date="2023-12" db="EMBL/GenBank/DDBJ databases">
        <title>Denitrificimonas halotolerans sp. nov.,a novel species isolated from landfill leachate.</title>
        <authorList>
            <person name="Wang S."/>
        </authorList>
    </citation>
    <scope>NUCLEOTIDE SEQUENCE [LARGE SCALE GENOMIC DNA]</scope>
    <source>
        <strain evidence="1 2">JX-1</strain>
    </source>
</reference>
<sequence length="157" mass="18058">MLNNDVLRSLRFALNYSDSTMLDIMQNVEPKLDLATLRSYLASEENESFIMLDDTLMVGFLDNLIVKLRGPSPQSKPTTDLPLNNNTILKKLRVAFSLHETDLIDILYSVDFEISKPELSALFRKAGHHNYRECGDQLMRQFLKGLTFYLRPDARLC</sequence>
<evidence type="ECO:0000313" key="1">
    <source>
        <dbReference type="EMBL" id="MDY7219100.1"/>
    </source>
</evidence>
<accession>A0ABU5GQV0</accession>
<proteinExistence type="predicted"/>
<gene>
    <name evidence="1" type="ORF">TOI97_05890</name>
</gene>
<dbReference type="Pfam" id="PF07308">
    <property type="entry name" value="DUF1456"/>
    <property type="match status" value="2"/>
</dbReference>